<evidence type="ECO:0000256" key="2">
    <source>
        <dbReference type="ARBA" id="ARBA00022643"/>
    </source>
</evidence>
<feature type="domain" description="Flavodoxin-like fold" evidence="7">
    <location>
        <begin position="2"/>
        <end position="203"/>
    </location>
</feature>
<dbReference type="InterPro" id="IPR050104">
    <property type="entry name" value="FMN-dep_NADH:Q_OxRdtase_AzoR1"/>
</dbReference>
<comment type="function">
    <text evidence="6">Quinone reductase that provides resistance to thiol-specific stress caused by electrophilic quinones.</text>
</comment>
<comment type="similarity">
    <text evidence="6">Belongs to the azoreductase type 1 family.</text>
</comment>
<evidence type="ECO:0000259" key="7">
    <source>
        <dbReference type="Pfam" id="PF02525"/>
    </source>
</evidence>
<evidence type="ECO:0000256" key="1">
    <source>
        <dbReference type="ARBA" id="ARBA00022630"/>
    </source>
</evidence>
<reference evidence="9" key="1">
    <citation type="submission" date="2016-06" db="EMBL/GenBank/DDBJ databases">
        <title>Draft genome sequence of Desulfoplanes formicivorans strain Pf12B.</title>
        <authorList>
            <person name="Watanabe M."/>
            <person name="Kojima H."/>
            <person name="Fukui M."/>
        </authorList>
    </citation>
    <scope>NUCLEOTIDE SEQUENCE [LARGE SCALE GENOMIC DNA]</scope>
    <source>
        <strain evidence="9">Pf12B</strain>
    </source>
</reference>
<evidence type="ECO:0000256" key="4">
    <source>
        <dbReference type="ARBA" id="ARBA00023027"/>
    </source>
</evidence>
<dbReference type="HAMAP" id="MF_01216">
    <property type="entry name" value="Azoreductase_type1"/>
    <property type="match status" value="1"/>
</dbReference>
<evidence type="ECO:0000256" key="6">
    <source>
        <dbReference type="HAMAP-Rule" id="MF_01216"/>
    </source>
</evidence>
<dbReference type="AlphaFoldDB" id="A0A194AM32"/>
<comment type="catalytic activity">
    <reaction evidence="6">
        <text>2 a quinone + NADH + H(+) = 2 a 1,4-benzosemiquinone + NAD(+)</text>
        <dbReference type="Rhea" id="RHEA:65952"/>
        <dbReference type="ChEBI" id="CHEBI:15378"/>
        <dbReference type="ChEBI" id="CHEBI:57540"/>
        <dbReference type="ChEBI" id="CHEBI:57945"/>
        <dbReference type="ChEBI" id="CHEBI:132124"/>
        <dbReference type="ChEBI" id="CHEBI:134225"/>
    </reaction>
</comment>
<evidence type="ECO:0000256" key="3">
    <source>
        <dbReference type="ARBA" id="ARBA00023002"/>
    </source>
</evidence>
<dbReference type="InterPro" id="IPR003680">
    <property type="entry name" value="Flavodoxin_fold"/>
</dbReference>
<dbReference type="EC" id="1.7.1.17" evidence="6"/>
<comment type="subunit">
    <text evidence="6">Homodimer.</text>
</comment>
<keyword evidence="3 6" id="KW-0560">Oxidoreductase</keyword>
<evidence type="ECO:0000256" key="5">
    <source>
        <dbReference type="ARBA" id="ARBA00048542"/>
    </source>
</evidence>
<dbReference type="STRING" id="1592317.DPF_2440"/>
<protein>
    <recommendedName>
        <fullName evidence="6">FMN dependent NADH:quinone oxidoreductase</fullName>
        <ecNumber evidence="6">1.6.5.-</ecNumber>
    </recommendedName>
    <alternativeName>
        <fullName evidence="6">Azo-dye reductase</fullName>
    </alternativeName>
    <alternativeName>
        <fullName evidence="6">FMN-dependent NADH-azo compound oxidoreductase</fullName>
    </alternativeName>
    <alternativeName>
        <fullName evidence="6">FMN-dependent NADH-azoreductase</fullName>
        <ecNumber evidence="6">1.7.1.17</ecNumber>
    </alternativeName>
</protein>
<feature type="binding site" evidence="6">
    <location>
        <begin position="98"/>
        <end position="101"/>
    </location>
    <ligand>
        <name>FMN</name>
        <dbReference type="ChEBI" id="CHEBI:58210"/>
    </ligand>
</feature>
<comment type="caution">
    <text evidence="6">Lacks conserved residue(s) required for the propagation of feature annotation.</text>
</comment>
<dbReference type="RefSeq" id="WP_069859958.1">
    <property type="nucleotide sequence ID" value="NZ_BDFE01000020.1"/>
</dbReference>
<dbReference type="Gene3D" id="3.40.50.360">
    <property type="match status" value="1"/>
</dbReference>
<dbReference type="GO" id="GO:0010181">
    <property type="term" value="F:FMN binding"/>
    <property type="evidence" value="ECO:0007669"/>
    <property type="project" value="UniProtKB-UniRule"/>
</dbReference>
<comment type="function">
    <text evidence="6">Also exhibits azoreductase activity. Catalyzes the reductive cleavage of the azo bond in aromatic azo compounds to the corresponding amines.</text>
</comment>
<dbReference type="PANTHER" id="PTHR43741:SF4">
    <property type="entry name" value="FMN-DEPENDENT NADH:QUINONE OXIDOREDUCTASE"/>
    <property type="match status" value="1"/>
</dbReference>
<sequence length="208" mass="23701">MTKIMYIKASPRGNRSHATHVADFFVEECLRINPETEVLVRDLFTMDLPLLDGAMLEAKYNIMHGREHTSEQRDRWRAVERVIEDFKSANRYVFAVPMWNFSIPYHLKHFLDVISQPTYTFNAGPQGYEGLLKDKKAFVAYARGGEYPAGTPHEAFNFQAPYLEFMLGFMGITDVVTVAVEPTLGDMALRDAARDKALQTARKVAADF</sequence>
<gene>
    <name evidence="6" type="primary">azoR</name>
    <name evidence="8" type="ORF">DPF_2440</name>
</gene>
<keyword evidence="2 6" id="KW-0288">FMN</keyword>
<proteinExistence type="inferred from homology"/>
<dbReference type="GO" id="GO:0016652">
    <property type="term" value="F:oxidoreductase activity, acting on NAD(P)H as acceptor"/>
    <property type="evidence" value="ECO:0007669"/>
    <property type="project" value="UniProtKB-UniRule"/>
</dbReference>
<organism evidence="8 9">
    <name type="scientific">Desulfoplanes formicivorans</name>
    <dbReference type="NCBI Taxonomy" id="1592317"/>
    <lineage>
        <taxon>Bacteria</taxon>
        <taxon>Pseudomonadati</taxon>
        <taxon>Thermodesulfobacteriota</taxon>
        <taxon>Desulfovibrionia</taxon>
        <taxon>Desulfovibrionales</taxon>
        <taxon>Desulfoplanaceae</taxon>
        <taxon>Desulfoplanes</taxon>
    </lineage>
</organism>
<name>A0A194AM32_9BACT</name>
<accession>A0A194AM32</accession>
<dbReference type="InterPro" id="IPR023048">
    <property type="entry name" value="NADH:quinone_OxRdtase_FMN_depd"/>
</dbReference>
<comment type="catalytic activity">
    <reaction evidence="5">
        <text>N,N-dimethyl-1,4-phenylenediamine + anthranilate + 2 NAD(+) = 2-(4-dimethylaminophenyl)diazenylbenzoate + 2 NADH + 2 H(+)</text>
        <dbReference type="Rhea" id="RHEA:55872"/>
        <dbReference type="ChEBI" id="CHEBI:15378"/>
        <dbReference type="ChEBI" id="CHEBI:15783"/>
        <dbReference type="ChEBI" id="CHEBI:16567"/>
        <dbReference type="ChEBI" id="CHEBI:57540"/>
        <dbReference type="ChEBI" id="CHEBI:57945"/>
        <dbReference type="ChEBI" id="CHEBI:71579"/>
        <dbReference type="EC" id="1.7.1.17"/>
    </reaction>
    <physiologicalReaction direction="right-to-left" evidence="5">
        <dbReference type="Rhea" id="RHEA:55874"/>
    </physiologicalReaction>
</comment>
<dbReference type="GO" id="GO:0016655">
    <property type="term" value="F:oxidoreductase activity, acting on NAD(P)H, quinone or similar compound as acceptor"/>
    <property type="evidence" value="ECO:0007669"/>
    <property type="project" value="InterPro"/>
</dbReference>
<feature type="binding site" evidence="6">
    <location>
        <position position="10"/>
    </location>
    <ligand>
        <name>FMN</name>
        <dbReference type="ChEBI" id="CHEBI:58210"/>
    </ligand>
</feature>
<dbReference type="SUPFAM" id="SSF52218">
    <property type="entry name" value="Flavoproteins"/>
    <property type="match status" value="1"/>
</dbReference>
<dbReference type="GO" id="GO:0009055">
    <property type="term" value="F:electron transfer activity"/>
    <property type="evidence" value="ECO:0007669"/>
    <property type="project" value="UniProtKB-UniRule"/>
</dbReference>
<dbReference type="Pfam" id="PF02525">
    <property type="entry name" value="Flavodoxin_2"/>
    <property type="match status" value="1"/>
</dbReference>
<comment type="cofactor">
    <cofactor evidence="6">
        <name>FMN</name>
        <dbReference type="ChEBI" id="CHEBI:58210"/>
    </cofactor>
    <text evidence="6">Binds 1 FMN per subunit.</text>
</comment>
<dbReference type="PANTHER" id="PTHR43741">
    <property type="entry name" value="FMN-DEPENDENT NADH-AZOREDUCTASE 1"/>
    <property type="match status" value="1"/>
</dbReference>
<dbReference type="InterPro" id="IPR029039">
    <property type="entry name" value="Flavoprotein-like_sf"/>
</dbReference>
<keyword evidence="4 6" id="KW-0520">NAD</keyword>
<dbReference type="EC" id="1.6.5.-" evidence="6"/>
<dbReference type="EMBL" id="BDFE01000020">
    <property type="protein sequence ID" value="GAU09709.1"/>
    <property type="molecule type" value="Genomic_DNA"/>
</dbReference>
<keyword evidence="9" id="KW-1185">Reference proteome</keyword>
<dbReference type="OrthoDB" id="9787136at2"/>
<comment type="caution">
    <text evidence="8">The sequence shown here is derived from an EMBL/GenBank/DDBJ whole genome shotgun (WGS) entry which is preliminary data.</text>
</comment>
<evidence type="ECO:0000313" key="8">
    <source>
        <dbReference type="EMBL" id="GAU09709.1"/>
    </source>
</evidence>
<dbReference type="Proteomes" id="UP000095200">
    <property type="component" value="Unassembled WGS sequence"/>
</dbReference>
<keyword evidence="1 6" id="KW-0285">Flavoprotein</keyword>
<evidence type="ECO:0000313" key="9">
    <source>
        <dbReference type="Proteomes" id="UP000095200"/>
    </source>
</evidence>